<dbReference type="Proteomes" id="UP000474175">
    <property type="component" value="Unassembled WGS sequence"/>
</dbReference>
<name>A0A6L9L8G1_9BACT</name>
<gene>
    <name evidence="1" type="ORF">GK108_12960</name>
</gene>
<organism evidence="1 2">
    <name type="scientific">Spirosoma terrae</name>
    <dbReference type="NCBI Taxonomy" id="1968276"/>
    <lineage>
        <taxon>Bacteria</taxon>
        <taxon>Pseudomonadati</taxon>
        <taxon>Bacteroidota</taxon>
        <taxon>Cytophagia</taxon>
        <taxon>Cytophagales</taxon>
        <taxon>Cytophagaceae</taxon>
        <taxon>Spirosoma</taxon>
    </lineage>
</organism>
<dbReference type="EMBL" id="JAAFZH010000004">
    <property type="protein sequence ID" value="NDU95787.1"/>
    <property type="molecule type" value="Genomic_DNA"/>
</dbReference>
<sequence length="97" mass="11030">MTQFILRLVMASWTWTDLLKIMLDFQGMEEESKLGTMGKKIREVPVESDPSRVPVDGIELGNFQFTLMEDGSIKAIKTKGREPVSIRPHSDNSFTIK</sequence>
<evidence type="ECO:0000313" key="1">
    <source>
        <dbReference type="EMBL" id="NDU95787.1"/>
    </source>
</evidence>
<keyword evidence="2" id="KW-1185">Reference proteome</keyword>
<proteinExistence type="predicted"/>
<dbReference type="AlphaFoldDB" id="A0A6L9L8G1"/>
<dbReference type="RefSeq" id="WP_163948480.1">
    <property type="nucleotide sequence ID" value="NZ_JAAFZH010000004.1"/>
</dbReference>
<reference evidence="1 2" key="1">
    <citation type="submission" date="2020-02" db="EMBL/GenBank/DDBJ databases">
        <title>Draft genome sequence of two Spirosoma agri KCTC 52727 and Spirosoma terrae KCTC 52035.</title>
        <authorList>
            <person name="Rojas J."/>
            <person name="Ambika Manirajan B."/>
            <person name="Suarez C."/>
            <person name="Ratering S."/>
            <person name="Schnell S."/>
        </authorList>
    </citation>
    <scope>NUCLEOTIDE SEQUENCE [LARGE SCALE GENOMIC DNA]</scope>
    <source>
        <strain evidence="1 2">KCTC 52035</strain>
    </source>
</reference>
<comment type="caution">
    <text evidence="1">The sequence shown here is derived from an EMBL/GenBank/DDBJ whole genome shotgun (WGS) entry which is preliminary data.</text>
</comment>
<accession>A0A6L9L8G1</accession>
<evidence type="ECO:0000313" key="2">
    <source>
        <dbReference type="Proteomes" id="UP000474175"/>
    </source>
</evidence>
<protein>
    <submittedName>
        <fullName evidence="1">Uncharacterized protein</fullName>
    </submittedName>
</protein>